<comment type="caution">
    <text evidence="2">The sequence shown here is derived from an EMBL/GenBank/DDBJ whole genome shotgun (WGS) entry which is preliminary data.</text>
</comment>
<dbReference type="NCBIfam" id="TIGR01764">
    <property type="entry name" value="excise"/>
    <property type="match status" value="1"/>
</dbReference>
<dbReference type="Proteomes" id="UP000323454">
    <property type="component" value="Unassembled WGS sequence"/>
</dbReference>
<reference evidence="2 3" key="1">
    <citation type="submission" date="2019-09" db="EMBL/GenBank/DDBJ databases">
        <title>Goodfellowia gen. nov., a new genus of the Pseudonocardineae related to Actinoalloteichus, containing Goodfellowia coeruleoviolacea gen. nov., comb. nov. gen. nov., comb. nov.</title>
        <authorList>
            <person name="Labeda D."/>
        </authorList>
    </citation>
    <scope>NUCLEOTIDE SEQUENCE [LARGE SCALE GENOMIC DNA]</scope>
    <source>
        <strain evidence="2 3">AN110305</strain>
    </source>
</reference>
<evidence type="ECO:0000313" key="3">
    <source>
        <dbReference type="Proteomes" id="UP000323454"/>
    </source>
</evidence>
<gene>
    <name evidence="2" type="ORF">F0L68_11555</name>
</gene>
<reference evidence="2 3" key="2">
    <citation type="submission" date="2019-09" db="EMBL/GenBank/DDBJ databases">
        <authorList>
            <person name="Jin C."/>
        </authorList>
    </citation>
    <scope>NUCLEOTIDE SEQUENCE [LARGE SCALE GENOMIC DNA]</scope>
    <source>
        <strain evidence="2 3">AN110305</strain>
    </source>
</reference>
<evidence type="ECO:0000313" key="2">
    <source>
        <dbReference type="EMBL" id="KAA2262868.1"/>
    </source>
</evidence>
<proteinExistence type="predicted"/>
<name>A0A5B2XGA3_9PSEU</name>
<dbReference type="InterPro" id="IPR041657">
    <property type="entry name" value="HTH_17"/>
</dbReference>
<keyword evidence="3" id="KW-1185">Reference proteome</keyword>
<evidence type="ECO:0000259" key="1">
    <source>
        <dbReference type="Pfam" id="PF12728"/>
    </source>
</evidence>
<dbReference type="InterPro" id="IPR010093">
    <property type="entry name" value="SinI_DNA-bd"/>
</dbReference>
<sequence>MHTPTEAATLLTVPESWLRRQAGQRKLPCTFLGRHLRFSDADLQAIITAGARPARTTSRRPRRD</sequence>
<dbReference type="AlphaFoldDB" id="A0A5B2XGA3"/>
<feature type="domain" description="Helix-turn-helix" evidence="1">
    <location>
        <begin position="3"/>
        <end position="48"/>
    </location>
</feature>
<accession>A0A5B2XGA3</accession>
<dbReference type="OrthoDB" id="3788906at2"/>
<dbReference type="GO" id="GO:0003677">
    <property type="term" value="F:DNA binding"/>
    <property type="evidence" value="ECO:0007669"/>
    <property type="project" value="InterPro"/>
</dbReference>
<organism evidence="2 3">
    <name type="scientific">Solihabitans fulvus</name>
    <dbReference type="NCBI Taxonomy" id="1892852"/>
    <lineage>
        <taxon>Bacteria</taxon>
        <taxon>Bacillati</taxon>
        <taxon>Actinomycetota</taxon>
        <taxon>Actinomycetes</taxon>
        <taxon>Pseudonocardiales</taxon>
        <taxon>Pseudonocardiaceae</taxon>
        <taxon>Solihabitans</taxon>
    </lineage>
</organism>
<protein>
    <submittedName>
        <fullName evidence="2">Helix-turn-helix domain-containing protein</fullName>
    </submittedName>
</protein>
<dbReference type="Pfam" id="PF12728">
    <property type="entry name" value="HTH_17"/>
    <property type="match status" value="1"/>
</dbReference>
<dbReference type="EMBL" id="VUOB01000020">
    <property type="protein sequence ID" value="KAA2262868.1"/>
    <property type="molecule type" value="Genomic_DNA"/>
</dbReference>